<evidence type="ECO:0000313" key="3">
    <source>
        <dbReference type="Proteomes" id="UP000198888"/>
    </source>
</evidence>
<proteinExistence type="predicted"/>
<feature type="domain" description="HTH marR-type" evidence="1">
    <location>
        <begin position="25"/>
        <end position="71"/>
    </location>
</feature>
<dbReference type="SUPFAM" id="SSF46785">
    <property type="entry name" value="Winged helix' DNA-binding domain"/>
    <property type="match status" value="1"/>
</dbReference>
<organism evidence="2 3">
    <name type="scientific">Halohasta litchfieldiae</name>
    <dbReference type="NCBI Taxonomy" id="1073996"/>
    <lineage>
        <taxon>Archaea</taxon>
        <taxon>Methanobacteriati</taxon>
        <taxon>Methanobacteriota</taxon>
        <taxon>Stenosarchaea group</taxon>
        <taxon>Halobacteria</taxon>
        <taxon>Halobacteriales</taxon>
        <taxon>Haloferacaceae</taxon>
        <taxon>Halohasta</taxon>
    </lineage>
</organism>
<protein>
    <submittedName>
        <fullName evidence="2">MarR family protein</fullName>
    </submittedName>
</protein>
<keyword evidence="3" id="KW-1185">Reference proteome</keyword>
<dbReference type="AlphaFoldDB" id="A0A1H6TYP8"/>
<dbReference type="RefSeq" id="WP_089672271.1">
    <property type="nucleotide sequence ID" value="NZ_CP024845.1"/>
</dbReference>
<dbReference type="STRING" id="1073996.SAMN05444271_10996"/>
<dbReference type="InterPro" id="IPR011991">
    <property type="entry name" value="ArsR-like_HTH"/>
</dbReference>
<gene>
    <name evidence="2" type="ORF">SAMN05444271_10996</name>
</gene>
<dbReference type="OrthoDB" id="293528at2157"/>
<dbReference type="GO" id="GO:0003700">
    <property type="term" value="F:DNA-binding transcription factor activity"/>
    <property type="evidence" value="ECO:0007669"/>
    <property type="project" value="InterPro"/>
</dbReference>
<dbReference type="GeneID" id="35001139"/>
<name>A0A1H6TYP8_9EURY</name>
<dbReference type="CDD" id="cd00090">
    <property type="entry name" value="HTH_ARSR"/>
    <property type="match status" value="1"/>
</dbReference>
<dbReference type="InterPro" id="IPR000835">
    <property type="entry name" value="HTH_MarR-typ"/>
</dbReference>
<dbReference type="InterPro" id="IPR036390">
    <property type="entry name" value="WH_DNA-bd_sf"/>
</dbReference>
<accession>A0A2H4PYD9</accession>
<dbReference type="InterPro" id="IPR036388">
    <property type="entry name" value="WH-like_DNA-bd_sf"/>
</dbReference>
<dbReference type="Pfam" id="PF12802">
    <property type="entry name" value="MarR_2"/>
    <property type="match status" value="1"/>
</dbReference>
<dbReference type="Gene3D" id="1.10.10.10">
    <property type="entry name" value="Winged helix-like DNA-binding domain superfamily/Winged helix DNA-binding domain"/>
    <property type="match status" value="1"/>
</dbReference>
<dbReference type="EMBL" id="FNYR01000009">
    <property type="protein sequence ID" value="SEI85131.1"/>
    <property type="molecule type" value="Genomic_DNA"/>
</dbReference>
<evidence type="ECO:0000313" key="2">
    <source>
        <dbReference type="EMBL" id="SEI85131.1"/>
    </source>
</evidence>
<dbReference type="Proteomes" id="UP000198888">
    <property type="component" value="Unassembled WGS sequence"/>
</dbReference>
<reference evidence="2 3" key="1">
    <citation type="submission" date="2016-10" db="EMBL/GenBank/DDBJ databases">
        <authorList>
            <person name="de Groot N.N."/>
        </authorList>
    </citation>
    <scope>NUCLEOTIDE SEQUENCE [LARGE SCALE GENOMIC DNA]</scope>
    <source>
        <strain evidence="2 3">DSM 22187</strain>
    </source>
</reference>
<accession>A0A1H6TYP8</accession>
<evidence type="ECO:0000259" key="1">
    <source>
        <dbReference type="Pfam" id="PF12802"/>
    </source>
</evidence>
<dbReference type="KEGG" id="hae:halTADL_0312"/>
<sequence length="81" mass="8785">MSTATDGRACVAETTASAKLLYTVLCHEGGRTQSALVQETGLNRETIQRSVSKLVDCGVVTESPDPTDARRKRYEPITCHC</sequence>